<dbReference type="PANTHER" id="PTHR43572:SF80">
    <property type="entry name" value="PROTEIN SMAX1-LIKE 3-LIKE"/>
    <property type="match status" value="1"/>
</dbReference>
<dbReference type="InterPro" id="IPR051650">
    <property type="entry name" value="SL_signaling_regulator"/>
</dbReference>
<reference evidence="5" key="1">
    <citation type="submission" date="2017-03" db="EMBL/GenBank/DDBJ databases">
        <title>The mitochondrial genome of the carnivorous plant Utricularia reniformis (Lentibulariaceae): structure, comparative analysis and evolutionary landmarks.</title>
        <authorList>
            <person name="Silva S.R."/>
            <person name="Alvarenga D.O."/>
            <person name="Michael T.P."/>
            <person name="Miranda V.F.O."/>
            <person name="Varani A.M."/>
        </authorList>
    </citation>
    <scope>NUCLEOTIDE SEQUENCE</scope>
</reference>
<evidence type="ECO:0000259" key="4">
    <source>
        <dbReference type="Pfam" id="PF23569"/>
    </source>
</evidence>
<feature type="transmembrane region" description="Helical" evidence="3">
    <location>
        <begin position="15"/>
        <end position="34"/>
    </location>
</feature>
<organism evidence="5">
    <name type="scientific">Utricularia reniformis</name>
    <dbReference type="NCBI Taxonomy" id="192314"/>
    <lineage>
        <taxon>Eukaryota</taxon>
        <taxon>Viridiplantae</taxon>
        <taxon>Streptophyta</taxon>
        <taxon>Embryophyta</taxon>
        <taxon>Tracheophyta</taxon>
        <taxon>Spermatophyta</taxon>
        <taxon>Magnoliopsida</taxon>
        <taxon>eudicotyledons</taxon>
        <taxon>Gunneridae</taxon>
        <taxon>Pentapetalae</taxon>
        <taxon>asterids</taxon>
        <taxon>lamiids</taxon>
        <taxon>Lamiales</taxon>
        <taxon>Lentibulariaceae</taxon>
        <taxon>Utricularia</taxon>
    </lineage>
</organism>
<name>A0A1Y0B3H7_9LAMI</name>
<accession>A0A1Y0B3H7</accession>
<comment type="similarity">
    <text evidence="1">Belongs to the ClpA/ClpB family.</text>
</comment>
<keyword evidence="3" id="KW-1133">Transmembrane helix</keyword>
<evidence type="ECO:0000256" key="3">
    <source>
        <dbReference type="SAM" id="Phobius"/>
    </source>
</evidence>
<dbReference type="EMBL" id="KY774314">
    <property type="protein sequence ID" value="ART32006.1"/>
    <property type="molecule type" value="Genomic_DNA"/>
</dbReference>
<protein>
    <recommendedName>
        <fullName evidence="4">SMAX1-like nucleotide binding domain-containing protein</fullName>
    </recommendedName>
</protein>
<keyword evidence="3" id="KW-0812">Transmembrane</keyword>
<keyword evidence="2" id="KW-0677">Repeat</keyword>
<dbReference type="AlphaFoldDB" id="A0A1Y0B3H7"/>
<dbReference type="Pfam" id="PF23569">
    <property type="entry name" value="NBD_SMAX1"/>
    <property type="match status" value="1"/>
</dbReference>
<dbReference type="PANTHER" id="PTHR43572">
    <property type="entry name" value="CHAPERONE PROTEIN CLPD, CHLOROPLASTIC"/>
    <property type="match status" value="1"/>
</dbReference>
<geneLocation type="mitochondrion" evidence="5"/>
<keyword evidence="5" id="KW-0496">Mitochondrion</keyword>
<gene>
    <name evidence="5" type="ORF">AEK19_MT1835</name>
</gene>
<dbReference type="InterPro" id="IPR058680">
    <property type="entry name" value="NBD_SMAX1-like"/>
</dbReference>
<sequence>MEAKLADLRSLMKSYISRGVVLYLGNLDLISYFWSKYGEQRNAFYRLVEYMVMELSRQIFLEGENRRLWLMGIATTQTYEKC</sequence>
<evidence type="ECO:0000313" key="5">
    <source>
        <dbReference type="EMBL" id="ART32006.1"/>
    </source>
</evidence>
<keyword evidence="3" id="KW-0472">Membrane</keyword>
<evidence type="ECO:0000256" key="1">
    <source>
        <dbReference type="ARBA" id="ARBA00008675"/>
    </source>
</evidence>
<evidence type="ECO:0000256" key="2">
    <source>
        <dbReference type="ARBA" id="ARBA00022737"/>
    </source>
</evidence>
<proteinExistence type="inferred from homology"/>
<feature type="domain" description="SMAX1-like nucleotide binding" evidence="4">
    <location>
        <begin position="2"/>
        <end position="82"/>
    </location>
</feature>